<evidence type="ECO:0000313" key="1">
    <source>
        <dbReference type="EMBL" id="THD69503.1"/>
    </source>
</evidence>
<dbReference type="PROSITE" id="PS51257">
    <property type="entry name" value="PROKAR_LIPOPROTEIN"/>
    <property type="match status" value="1"/>
</dbReference>
<gene>
    <name evidence="1" type="ORF">E7Z59_04020</name>
</gene>
<keyword evidence="2" id="KW-1185">Reference proteome</keyword>
<organism evidence="1 2">
    <name type="scientific">Robertkochia marina</name>
    <dbReference type="NCBI Taxonomy" id="1227945"/>
    <lineage>
        <taxon>Bacteria</taxon>
        <taxon>Pseudomonadati</taxon>
        <taxon>Bacteroidota</taxon>
        <taxon>Flavobacteriia</taxon>
        <taxon>Flavobacteriales</taxon>
        <taxon>Flavobacteriaceae</taxon>
        <taxon>Robertkochia</taxon>
    </lineage>
</organism>
<evidence type="ECO:0008006" key="3">
    <source>
        <dbReference type="Google" id="ProtNLM"/>
    </source>
</evidence>
<proteinExistence type="predicted"/>
<name>A0A4S3M361_9FLAO</name>
<dbReference type="Proteomes" id="UP000305939">
    <property type="component" value="Unassembled WGS sequence"/>
</dbReference>
<dbReference type="AlphaFoldDB" id="A0A4S3M361"/>
<accession>A0A4S3M361</accession>
<protein>
    <recommendedName>
        <fullName evidence="3">Adhesin domain-containing protein</fullName>
    </recommendedName>
</protein>
<comment type="caution">
    <text evidence="1">The sequence shown here is derived from an EMBL/GenBank/DDBJ whole genome shotgun (WGS) entry which is preliminary data.</text>
</comment>
<sequence>MPKGRCNKRTRPVSGRFFMAVVLGLLLGGGCVWGQKLSSRNFDAANLTQLQIAADQIFEVELYSASSGGIQAEIAIEGEYQNDLTVTSKKEGSTLILEGSFMPAFENPNDKLSAHKVVSVRLKVGVPDHLGVVVSGTGTRVAAKGYFNSLEVSTGKGPVVLEEVTGMIEVKTLSGEILVTDVHGEILAVSNYGQVFRGAVTEGNAKVKLESVNGDIYINKQE</sequence>
<reference evidence="1 2" key="1">
    <citation type="submission" date="2019-04" db="EMBL/GenBank/DDBJ databases">
        <title>Draft genome sequence of Robertkochia marina CC-AMO-30D.</title>
        <authorList>
            <person name="Hameed A."/>
            <person name="Lin S.-Y."/>
            <person name="Shahina M."/>
            <person name="Lai W.-A."/>
            <person name="Young C.-C."/>
        </authorList>
    </citation>
    <scope>NUCLEOTIDE SEQUENCE [LARGE SCALE GENOMIC DNA]</scope>
    <source>
        <strain evidence="1 2">CC-AMO-30D</strain>
    </source>
</reference>
<evidence type="ECO:0000313" key="2">
    <source>
        <dbReference type="Proteomes" id="UP000305939"/>
    </source>
</evidence>
<dbReference type="OrthoDB" id="1144071at2"/>
<dbReference type="RefSeq" id="WP_136334992.1">
    <property type="nucleotide sequence ID" value="NZ_QXMP01000001.1"/>
</dbReference>
<dbReference type="EMBL" id="SSMC01000001">
    <property type="protein sequence ID" value="THD69503.1"/>
    <property type="molecule type" value="Genomic_DNA"/>
</dbReference>